<evidence type="ECO:0000256" key="1">
    <source>
        <dbReference type="SAM" id="MobiDB-lite"/>
    </source>
</evidence>
<dbReference type="RefSeq" id="WP_189647719.1">
    <property type="nucleotide sequence ID" value="NZ_BMRC01000005.1"/>
</dbReference>
<dbReference type="PROSITE" id="PS51186">
    <property type="entry name" value="GNAT"/>
    <property type="match status" value="1"/>
</dbReference>
<accession>A0ABV5IVU5</accession>
<organism evidence="3 4">
    <name type="scientific">Nonomuraea spiralis</name>
    <dbReference type="NCBI Taxonomy" id="46182"/>
    <lineage>
        <taxon>Bacteria</taxon>
        <taxon>Bacillati</taxon>
        <taxon>Actinomycetota</taxon>
        <taxon>Actinomycetes</taxon>
        <taxon>Streptosporangiales</taxon>
        <taxon>Streptosporangiaceae</taxon>
        <taxon>Nonomuraea</taxon>
    </lineage>
</organism>
<gene>
    <name evidence="3" type="ORF">ACFFV7_46465</name>
</gene>
<keyword evidence="3" id="KW-0012">Acyltransferase</keyword>
<dbReference type="Pfam" id="PF00583">
    <property type="entry name" value="Acetyltransf_1"/>
    <property type="match status" value="1"/>
</dbReference>
<dbReference type="InterPro" id="IPR016181">
    <property type="entry name" value="Acyl_CoA_acyltransferase"/>
</dbReference>
<keyword evidence="3" id="KW-0808">Transferase</keyword>
<dbReference type="Proteomes" id="UP001589647">
    <property type="component" value="Unassembled WGS sequence"/>
</dbReference>
<dbReference type="SUPFAM" id="SSF55729">
    <property type="entry name" value="Acyl-CoA N-acyltransferases (Nat)"/>
    <property type="match status" value="1"/>
</dbReference>
<comment type="caution">
    <text evidence="3">The sequence shown here is derived from an EMBL/GenBank/DDBJ whole genome shotgun (WGS) entry which is preliminary data.</text>
</comment>
<evidence type="ECO:0000259" key="2">
    <source>
        <dbReference type="PROSITE" id="PS51186"/>
    </source>
</evidence>
<dbReference type="InterPro" id="IPR000182">
    <property type="entry name" value="GNAT_dom"/>
</dbReference>
<keyword evidence="4" id="KW-1185">Reference proteome</keyword>
<name>A0ABV5IVU5_9ACTN</name>
<protein>
    <submittedName>
        <fullName evidence="3">GNAT family N-acetyltransferase</fullName>
        <ecNumber evidence="3">2.3.1.-</ecNumber>
    </submittedName>
</protein>
<dbReference type="CDD" id="cd04301">
    <property type="entry name" value="NAT_SF"/>
    <property type="match status" value="1"/>
</dbReference>
<evidence type="ECO:0000313" key="3">
    <source>
        <dbReference type="EMBL" id="MFB9208696.1"/>
    </source>
</evidence>
<dbReference type="EC" id="2.3.1.-" evidence="3"/>
<dbReference type="GO" id="GO:0016746">
    <property type="term" value="F:acyltransferase activity"/>
    <property type="evidence" value="ECO:0007669"/>
    <property type="project" value="UniProtKB-KW"/>
</dbReference>
<dbReference type="InterPro" id="IPR051822">
    <property type="entry name" value="Glycosyl_Hydrolase_84"/>
</dbReference>
<dbReference type="PANTHER" id="PTHR13170">
    <property type="entry name" value="O-GLCNACASE"/>
    <property type="match status" value="1"/>
</dbReference>
<dbReference type="PANTHER" id="PTHR13170:SF16">
    <property type="entry name" value="PROTEIN O-GLCNACASE"/>
    <property type="match status" value="1"/>
</dbReference>
<evidence type="ECO:0000313" key="4">
    <source>
        <dbReference type="Proteomes" id="UP001589647"/>
    </source>
</evidence>
<dbReference type="EMBL" id="JBHMEI010000078">
    <property type="protein sequence ID" value="MFB9208696.1"/>
    <property type="molecule type" value="Genomic_DNA"/>
</dbReference>
<reference evidence="3 4" key="1">
    <citation type="submission" date="2024-09" db="EMBL/GenBank/DDBJ databases">
        <authorList>
            <person name="Sun Q."/>
            <person name="Mori K."/>
        </authorList>
    </citation>
    <scope>NUCLEOTIDE SEQUENCE [LARGE SCALE GENOMIC DNA]</scope>
    <source>
        <strain evidence="3 4">CCM 3426</strain>
    </source>
</reference>
<sequence>MGIRTYRPGDETALYEVCLRTGLDGQDASAVYPTRHLLADIFVGPYLALQPSLAWVLDDDSDDDSGDGGGDSGDRGRPAGGPGGYVLGALDTRDFEADCERLWWPPLRERYRHVTEPERWLAEHLAAPRPAPAEIVANHPSHLHIDLLPRWQGAGWGSRLVARLLQALDERGSRGVHLGVSARNTRAVAFYTKLGFTELKREDTVLFMGMTAAEWRTRL</sequence>
<proteinExistence type="predicted"/>
<feature type="domain" description="N-acetyltransferase" evidence="2">
    <location>
        <begin position="82"/>
        <end position="213"/>
    </location>
</feature>
<dbReference type="Gene3D" id="3.40.630.30">
    <property type="match status" value="1"/>
</dbReference>
<feature type="region of interest" description="Disordered" evidence="1">
    <location>
        <begin position="59"/>
        <end position="83"/>
    </location>
</feature>